<feature type="region of interest" description="Disordered" evidence="1">
    <location>
        <begin position="68"/>
        <end position="115"/>
    </location>
</feature>
<dbReference type="EMBL" id="GBRH01175499">
    <property type="protein sequence ID" value="JAE22397.1"/>
    <property type="molecule type" value="Transcribed_RNA"/>
</dbReference>
<evidence type="ECO:0000313" key="2">
    <source>
        <dbReference type="EMBL" id="JAE22397.1"/>
    </source>
</evidence>
<dbReference type="AlphaFoldDB" id="A0A0A9GD14"/>
<sequence length="158" mass="17594">MVAHGPRLGCAAGRQGGLATARQRPWRRRFIGGVLAQTSMDPAQPPTVWLDLQLSCWWPAVATTVDDSQRWHKDEQIRRGSPPSSSPPPGGTPALGRCHQEDLRSHSHRHREDLRPQARLHRDAIYLQGAWLLDTTSPMCHPRPPPSGARLEFLLASL</sequence>
<organism evidence="2">
    <name type="scientific">Arundo donax</name>
    <name type="common">Giant reed</name>
    <name type="synonym">Donax arundinaceus</name>
    <dbReference type="NCBI Taxonomy" id="35708"/>
    <lineage>
        <taxon>Eukaryota</taxon>
        <taxon>Viridiplantae</taxon>
        <taxon>Streptophyta</taxon>
        <taxon>Embryophyta</taxon>
        <taxon>Tracheophyta</taxon>
        <taxon>Spermatophyta</taxon>
        <taxon>Magnoliopsida</taxon>
        <taxon>Liliopsida</taxon>
        <taxon>Poales</taxon>
        <taxon>Poaceae</taxon>
        <taxon>PACMAD clade</taxon>
        <taxon>Arundinoideae</taxon>
        <taxon>Arundineae</taxon>
        <taxon>Arundo</taxon>
    </lineage>
</organism>
<name>A0A0A9GD14_ARUDO</name>
<reference evidence="2" key="2">
    <citation type="journal article" date="2015" name="Data Brief">
        <title>Shoot transcriptome of the giant reed, Arundo donax.</title>
        <authorList>
            <person name="Barrero R.A."/>
            <person name="Guerrero F.D."/>
            <person name="Moolhuijzen P."/>
            <person name="Goolsby J.A."/>
            <person name="Tidwell J."/>
            <person name="Bellgard S.E."/>
            <person name="Bellgard M.I."/>
        </authorList>
    </citation>
    <scope>NUCLEOTIDE SEQUENCE</scope>
    <source>
        <tissue evidence="2">Shoot tissue taken approximately 20 cm above the soil surface</tissue>
    </source>
</reference>
<accession>A0A0A9GD14</accession>
<proteinExistence type="predicted"/>
<protein>
    <submittedName>
        <fullName evidence="2">Uncharacterized protein</fullName>
    </submittedName>
</protein>
<evidence type="ECO:0000256" key="1">
    <source>
        <dbReference type="SAM" id="MobiDB-lite"/>
    </source>
</evidence>
<feature type="region of interest" description="Disordered" evidence="1">
    <location>
        <begin position="1"/>
        <end position="21"/>
    </location>
</feature>
<feature type="compositionally biased region" description="Basic and acidic residues" evidence="1">
    <location>
        <begin position="68"/>
        <end position="78"/>
    </location>
</feature>
<feature type="compositionally biased region" description="Basic and acidic residues" evidence="1">
    <location>
        <begin position="98"/>
        <end position="115"/>
    </location>
</feature>
<reference evidence="2" key="1">
    <citation type="submission" date="2014-09" db="EMBL/GenBank/DDBJ databases">
        <authorList>
            <person name="Magalhaes I.L.F."/>
            <person name="Oliveira U."/>
            <person name="Santos F.R."/>
            <person name="Vidigal T.H.D.A."/>
            <person name="Brescovit A.D."/>
            <person name="Santos A.J."/>
        </authorList>
    </citation>
    <scope>NUCLEOTIDE SEQUENCE</scope>
    <source>
        <tissue evidence="2">Shoot tissue taken approximately 20 cm above the soil surface</tissue>
    </source>
</reference>